<keyword evidence="3" id="KW-1185">Reference proteome</keyword>
<keyword evidence="1" id="KW-0732">Signal</keyword>
<protein>
    <submittedName>
        <fullName evidence="2">Uncharacterized protein</fullName>
    </submittedName>
</protein>
<reference evidence="2" key="1">
    <citation type="submission" date="2019-07" db="EMBL/GenBank/DDBJ databases">
        <title>Annotation for the trematode Paragonimus miyazaki's.</title>
        <authorList>
            <person name="Choi Y.-J."/>
        </authorList>
    </citation>
    <scope>NUCLEOTIDE SEQUENCE</scope>
    <source>
        <strain evidence="2">Japan</strain>
    </source>
</reference>
<comment type="caution">
    <text evidence="2">The sequence shown here is derived from an EMBL/GenBank/DDBJ whole genome shotgun (WGS) entry which is preliminary data.</text>
</comment>
<feature type="chain" id="PRO_5035770172" evidence="1">
    <location>
        <begin position="20"/>
        <end position="252"/>
    </location>
</feature>
<proteinExistence type="predicted"/>
<dbReference type="AlphaFoldDB" id="A0A8S9Z0Q3"/>
<evidence type="ECO:0000256" key="1">
    <source>
        <dbReference type="SAM" id="SignalP"/>
    </source>
</evidence>
<accession>A0A8S9Z0Q3</accession>
<dbReference type="OrthoDB" id="6270155at2759"/>
<name>A0A8S9Z0Q3_9TREM</name>
<organism evidence="2 3">
    <name type="scientific">Paragonimus skrjabini miyazakii</name>
    <dbReference type="NCBI Taxonomy" id="59628"/>
    <lineage>
        <taxon>Eukaryota</taxon>
        <taxon>Metazoa</taxon>
        <taxon>Spiralia</taxon>
        <taxon>Lophotrochozoa</taxon>
        <taxon>Platyhelminthes</taxon>
        <taxon>Trematoda</taxon>
        <taxon>Digenea</taxon>
        <taxon>Plagiorchiida</taxon>
        <taxon>Troglotremata</taxon>
        <taxon>Troglotrematidae</taxon>
        <taxon>Paragonimus</taxon>
    </lineage>
</organism>
<evidence type="ECO:0000313" key="2">
    <source>
        <dbReference type="EMBL" id="KAF7260394.1"/>
    </source>
</evidence>
<feature type="signal peptide" evidence="1">
    <location>
        <begin position="1"/>
        <end position="19"/>
    </location>
</feature>
<dbReference type="EMBL" id="JTDE01000763">
    <property type="protein sequence ID" value="KAF7260394.1"/>
    <property type="molecule type" value="Genomic_DNA"/>
</dbReference>
<evidence type="ECO:0000313" key="3">
    <source>
        <dbReference type="Proteomes" id="UP000822476"/>
    </source>
</evidence>
<dbReference type="Proteomes" id="UP000822476">
    <property type="component" value="Unassembled WGS sequence"/>
</dbReference>
<sequence length="252" mass="30268">MRSVCLLTIACLLVGFGLSAPIKSKYAIEYHLNPSEKLEKRLETEKESLIHLKEASKLDTDTEKREHQFIKYDHFDEDDDYYGHEDNGYGGYFEKQEKTHPKVEKSGQSQYQKKQAVRYEKRIDKQREVSQEIKHVPKLVKAVAHQKQNSVDQYKFPYKSYNKYDRVDDYGKYDDDEKYDKYDYDEKYDAYDKYGKLRRDYYGNYNQYDHKYGDQYGRYEDKYYDNFAKSRMGNLSIPSSIRCRESQLLPTL</sequence>
<gene>
    <name evidence="2" type="ORF">EG68_02366</name>
</gene>